<accession>A0A840CGS5</accession>
<evidence type="ECO:0000256" key="1">
    <source>
        <dbReference type="SAM" id="SignalP"/>
    </source>
</evidence>
<feature type="chain" id="PRO_5032771580" description="Arylsulfotransferase (ASST)" evidence="1">
    <location>
        <begin position="22"/>
        <end position="467"/>
    </location>
</feature>
<feature type="signal peptide" evidence="1">
    <location>
        <begin position="1"/>
        <end position="21"/>
    </location>
</feature>
<dbReference type="PANTHER" id="PTHR35340">
    <property type="entry name" value="PQQ ENZYME REPEAT PROTEIN-RELATED"/>
    <property type="match status" value="1"/>
</dbReference>
<dbReference type="InterPro" id="IPR013783">
    <property type="entry name" value="Ig-like_fold"/>
</dbReference>
<evidence type="ECO:0000313" key="3">
    <source>
        <dbReference type="Proteomes" id="UP000555103"/>
    </source>
</evidence>
<sequence length="467" mass="52464">MKKIKLLFCLSAIILSVMSCSSDNDDTLPAGNTEIKSFSASISSSNMLRAEVQTSFTEATSYKIEYWETKDESTKRTTKNYEGTSSSSATLIILKPETEYSYCIVYDGDRKSEVKTFTTKAAPVAIPKHDLYIDDIQEAFPGYILSYNRNTPGSVYLMDTKGNLVWYELVKEGVLVANIDTKTNRIYMLTGPTDQTYAYNGQYVKVIDLFGNTILSKDLTAIPELADRQIHHECRPLPDGSIIMVSYVDREFDLRSQGGTEHETVKGDGYVIMNIEGNITKLWDCFDEMNPADDPKIMSSKSDWLHANSINYDSEGNYYMTFNTISQLWKIDPKSDEVKYRVGRDGTVNIPEEGNANGMHCANPQSPDEVLIIDNARNESEGSRAIMYKVNESQGSADIIINSELPQEYSSPNRSNVQKIGDDMLIFGSGTARLILFTDSQPKAKVLRAISTPQIFYRVEYIPSIEF</sequence>
<dbReference type="Gene3D" id="2.60.40.10">
    <property type="entry name" value="Immunoglobulins"/>
    <property type="match status" value="1"/>
</dbReference>
<protein>
    <recommendedName>
        <fullName evidence="4">Arylsulfotransferase (ASST)</fullName>
    </recommendedName>
</protein>
<dbReference type="EMBL" id="JACIEP010000001">
    <property type="protein sequence ID" value="MBB4034421.1"/>
    <property type="molecule type" value="Genomic_DNA"/>
</dbReference>
<gene>
    <name evidence="2" type="ORF">GGR21_000306</name>
</gene>
<dbReference type="AlphaFoldDB" id="A0A840CGS5"/>
<organism evidence="2 3">
    <name type="scientific">Dysgonomonas hofstadii</name>
    <dbReference type="NCBI Taxonomy" id="637886"/>
    <lineage>
        <taxon>Bacteria</taxon>
        <taxon>Pseudomonadati</taxon>
        <taxon>Bacteroidota</taxon>
        <taxon>Bacteroidia</taxon>
        <taxon>Bacteroidales</taxon>
        <taxon>Dysgonomonadaceae</taxon>
        <taxon>Dysgonomonas</taxon>
    </lineage>
</organism>
<name>A0A840CGS5_9BACT</name>
<dbReference type="CDD" id="cd13120">
    <property type="entry name" value="BF2867_like_N"/>
    <property type="match status" value="1"/>
</dbReference>
<dbReference type="InterPro" id="IPR010262">
    <property type="entry name" value="Arylsulfotransferase_bact"/>
</dbReference>
<dbReference type="Pfam" id="PF05935">
    <property type="entry name" value="Arylsulfotrans"/>
    <property type="match status" value="1"/>
</dbReference>
<dbReference type="PROSITE" id="PS51257">
    <property type="entry name" value="PROKAR_LIPOPROTEIN"/>
    <property type="match status" value="1"/>
</dbReference>
<evidence type="ECO:0000313" key="2">
    <source>
        <dbReference type="EMBL" id="MBB4034421.1"/>
    </source>
</evidence>
<keyword evidence="3" id="KW-1185">Reference proteome</keyword>
<keyword evidence="1" id="KW-0732">Signal</keyword>
<comment type="caution">
    <text evidence="2">The sequence shown here is derived from an EMBL/GenBank/DDBJ whole genome shotgun (WGS) entry which is preliminary data.</text>
</comment>
<proteinExistence type="predicted"/>
<dbReference type="InterPro" id="IPR053143">
    <property type="entry name" value="Arylsulfate_ST"/>
</dbReference>
<dbReference type="Proteomes" id="UP000555103">
    <property type="component" value="Unassembled WGS sequence"/>
</dbReference>
<reference evidence="2 3" key="1">
    <citation type="submission" date="2020-08" db="EMBL/GenBank/DDBJ databases">
        <title>Genomic Encyclopedia of Type Strains, Phase IV (KMG-IV): sequencing the most valuable type-strain genomes for metagenomic binning, comparative biology and taxonomic classification.</title>
        <authorList>
            <person name="Goeker M."/>
        </authorList>
    </citation>
    <scope>NUCLEOTIDE SEQUENCE [LARGE SCALE GENOMIC DNA]</scope>
    <source>
        <strain evidence="2 3">DSM 104969</strain>
    </source>
</reference>
<dbReference type="RefSeq" id="WP_183305359.1">
    <property type="nucleotide sequence ID" value="NZ_JACIEP010000001.1"/>
</dbReference>
<dbReference type="PANTHER" id="PTHR35340:SF5">
    <property type="entry name" value="ASST-DOMAIN-CONTAINING PROTEIN"/>
    <property type="match status" value="1"/>
</dbReference>
<dbReference type="GO" id="GO:0004062">
    <property type="term" value="F:aryl sulfotransferase activity"/>
    <property type="evidence" value="ECO:0007669"/>
    <property type="project" value="InterPro"/>
</dbReference>
<evidence type="ECO:0008006" key="4">
    <source>
        <dbReference type="Google" id="ProtNLM"/>
    </source>
</evidence>